<feature type="region of interest" description="Disordered" evidence="1">
    <location>
        <begin position="214"/>
        <end position="233"/>
    </location>
</feature>
<evidence type="ECO:0000259" key="2">
    <source>
        <dbReference type="Pfam" id="PF01936"/>
    </source>
</evidence>
<accession>A0A8S5S4M8</accession>
<evidence type="ECO:0000256" key="1">
    <source>
        <dbReference type="SAM" id="MobiDB-lite"/>
    </source>
</evidence>
<dbReference type="InterPro" id="IPR021139">
    <property type="entry name" value="NYN"/>
</dbReference>
<dbReference type="GO" id="GO:0004540">
    <property type="term" value="F:RNA nuclease activity"/>
    <property type="evidence" value="ECO:0007669"/>
    <property type="project" value="InterPro"/>
</dbReference>
<protein>
    <submittedName>
        <fullName evidence="3">NicB-like protein</fullName>
    </submittedName>
</protein>
<dbReference type="Pfam" id="PF01936">
    <property type="entry name" value="NYN"/>
    <property type="match status" value="1"/>
</dbReference>
<sequence>MIRTAIMIDGAFYRRRAYHFWGEKPPEQRAAELYNYCKQHIAKNGHEPDRMSLYRIFYYDAQPSSRRIFHPLLQRTVDLGKSDTFKWSNDFYQELRHQRKFALRLGYLASEQAFYTLREKSLKRLMNRSLTVDQLTEADFTLEIKQKSVDMMIGVDISSVAFKKQVDRIILIAGDSDFVPAAKQARREGVDFILDPMRKDIKPDLFEHIDGIRTNAPHERAGDTENLRDGASQ</sequence>
<dbReference type="Gene3D" id="3.40.50.1010">
    <property type="entry name" value="5'-nuclease"/>
    <property type="match status" value="1"/>
</dbReference>
<reference evidence="3" key="1">
    <citation type="journal article" date="2021" name="Proc. Natl. Acad. Sci. U.S.A.">
        <title>A Catalog of Tens of Thousands of Viruses from Human Metagenomes Reveals Hidden Associations with Chronic Diseases.</title>
        <authorList>
            <person name="Tisza M.J."/>
            <person name="Buck C.B."/>
        </authorList>
    </citation>
    <scope>NUCLEOTIDE SEQUENCE</scope>
    <source>
        <strain evidence="3">CtmP938</strain>
    </source>
</reference>
<organism evidence="3">
    <name type="scientific">Siphoviridae sp. ctmP938</name>
    <dbReference type="NCBI Taxonomy" id="2827933"/>
    <lineage>
        <taxon>Viruses</taxon>
        <taxon>Duplodnaviria</taxon>
        <taxon>Heunggongvirae</taxon>
        <taxon>Uroviricota</taxon>
        <taxon>Caudoviricetes</taxon>
    </lineage>
</organism>
<proteinExistence type="predicted"/>
<name>A0A8S5S4M8_9CAUD</name>
<evidence type="ECO:0000313" key="3">
    <source>
        <dbReference type="EMBL" id="DAF45771.1"/>
    </source>
</evidence>
<dbReference type="EMBL" id="BK032519">
    <property type="protein sequence ID" value="DAF45771.1"/>
    <property type="molecule type" value="Genomic_DNA"/>
</dbReference>
<feature type="domain" description="NYN" evidence="2">
    <location>
        <begin position="97"/>
        <end position="192"/>
    </location>
</feature>
<dbReference type="CDD" id="cd18722">
    <property type="entry name" value="PIN_NicB-like"/>
    <property type="match status" value="1"/>
</dbReference>